<sequence>MISRWLALSLFASLVASLPDIKFTLPKGGEIFKGGEPLKATWEFSGNDTYVPAGTKYDLYLCAGGVEHDTYEHLMPIVEGGKLADKSHEASAVVPRNVGQDHDNAYFLQMVINPSGDAVIVHSERFGFTSLTGKFPNRISDILFHLHPTVTQAPTVPPSIRELLKRQAGEPFAKQTGKTKYAPVPKQPGTKITKKSVKPQNPTSSYKIASMALDEATIKTTISASATYSTKSIENTAKAAGKPTDGPKSDNKNKRGEEDEMLQFLKRWAD</sequence>
<keyword evidence="7" id="KW-1185">Reference proteome</keyword>
<dbReference type="PANTHER" id="PTHR28154:SF1">
    <property type="entry name" value="CELL WALL SYNTHESIS PROTEIN KNH1-RELATED"/>
    <property type="match status" value="1"/>
</dbReference>
<dbReference type="GO" id="GO:0005576">
    <property type="term" value="C:extracellular region"/>
    <property type="evidence" value="ECO:0007669"/>
    <property type="project" value="TreeGrafter"/>
</dbReference>
<name>A0A168DPC9_9EURO</name>
<reference evidence="6 7" key="1">
    <citation type="journal article" date="2016" name="Genome Biol. Evol.">
        <title>Divergent and convergent evolution of fungal pathogenicity.</title>
        <authorList>
            <person name="Shang Y."/>
            <person name="Xiao G."/>
            <person name="Zheng P."/>
            <person name="Cen K."/>
            <person name="Zhan S."/>
            <person name="Wang C."/>
        </authorList>
    </citation>
    <scope>NUCLEOTIDE SEQUENCE [LARGE SCALE GENOMIC DNA]</scope>
    <source>
        <strain evidence="6 7">ARSEF 7405</strain>
    </source>
</reference>
<comment type="caution">
    <text evidence="6">The sequence shown here is derived from an EMBL/GenBank/DDBJ whole genome shotgun (WGS) entry which is preliminary data.</text>
</comment>
<feature type="region of interest" description="Disordered" evidence="2">
    <location>
        <begin position="174"/>
        <end position="203"/>
    </location>
</feature>
<dbReference type="AlphaFoldDB" id="A0A168DPC9"/>
<dbReference type="InterPro" id="IPR018466">
    <property type="entry name" value="Kre9/Knh1-like_N"/>
</dbReference>
<dbReference type="EMBL" id="AZGZ01000001">
    <property type="protein sequence ID" value="KZZ97966.1"/>
    <property type="molecule type" value="Genomic_DNA"/>
</dbReference>
<feature type="signal peptide" evidence="3">
    <location>
        <begin position="1"/>
        <end position="17"/>
    </location>
</feature>
<dbReference type="GO" id="GO:0006078">
    <property type="term" value="P:(1-&gt;6)-beta-D-glucan biosynthetic process"/>
    <property type="evidence" value="ECO:0007669"/>
    <property type="project" value="InterPro"/>
</dbReference>
<gene>
    <name evidence="6" type="ORF">AAP_00227</name>
</gene>
<dbReference type="GO" id="GO:0042546">
    <property type="term" value="P:cell wall biogenesis"/>
    <property type="evidence" value="ECO:0007669"/>
    <property type="project" value="InterPro"/>
</dbReference>
<organism evidence="6 7">
    <name type="scientific">Ascosphaera apis ARSEF 7405</name>
    <dbReference type="NCBI Taxonomy" id="392613"/>
    <lineage>
        <taxon>Eukaryota</taxon>
        <taxon>Fungi</taxon>
        <taxon>Dikarya</taxon>
        <taxon>Ascomycota</taxon>
        <taxon>Pezizomycotina</taxon>
        <taxon>Eurotiomycetes</taxon>
        <taxon>Eurotiomycetidae</taxon>
        <taxon>Onygenales</taxon>
        <taxon>Ascosphaeraceae</taxon>
        <taxon>Ascosphaera</taxon>
    </lineage>
</organism>
<feature type="chain" id="PRO_5007896324" evidence="3">
    <location>
        <begin position="18"/>
        <end position="270"/>
    </location>
</feature>
<evidence type="ECO:0000313" key="7">
    <source>
        <dbReference type="Proteomes" id="UP000242877"/>
    </source>
</evidence>
<evidence type="ECO:0000256" key="1">
    <source>
        <dbReference type="ARBA" id="ARBA00022729"/>
    </source>
</evidence>
<keyword evidence="1 3" id="KW-0732">Signal</keyword>
<evidence type="ECO:0000259" key="4">
    <source>
        <dbReference type="Pfam" id="PF05390"/>
    </source>
</evidence>
<feature type="domain" description="Yeast cell wall synthesis Kre9/Knh1 C-terminal" evidence="4">
    <location>
        <begin position="171"/>
        <end position="254"/>
    </location>
</feature>
<dbReference type="GO" id="GO:0031505">
    <property type="term" value="P:fungal-type cell wall organization"/>
    <property type="evidence" value="ECO:0007669"/>
    <property type="project" value="TreeGrafter"/>
</dbReference>
<proteinExistence type="predicted"/>
<evidence type="ECO:0000256" key="2">
    <source>
        <dbReference type="SAM" id="MobiDB-lite"/>
    </source>
</evidence>
<feature type="compositionally biased region" description="Basic and acidic residues" evidence="2">
    <location>
        <begin position="245"/>
        <end position="257"/>
    </location>
</feature>
<evidence type="ECO:0000256" key="3">
    <source>
        <dbReference type="SAM" id="SignalP"/>
    </source>
</evidence>
<dbReference type="PANTHER" id="PTHR28154">
    <property type="entry name" value="CELL WALL SYNTHESIS PROTEIN KNH1-RELATED"/>
    <property type="match status" value="1"/>
</dbReference>
<feature type="region of interest" description="Disordered" evidence="2">
    <location>
        <begin position="229"/>
        <end position="270"/>
    </location>
</feature>
<dbReference type="VEuPathDB" id="FungiDB:AAP_00227"/>
<dbReference type="InterPro" id="IPR008659">
    <property type="entry name" value="Kre9/Knh1_C"/>
</dbReference>
<dbReference type="InterPro" id="IPR045328">
    <property type="entry name" value="Kre9/Knh1"/>
</dbReference>
<dbReference type="Proteomes" id="UP000242877">
    <property type="component" value="Unassembled WGS sequence"/>
</dbReference>
<evidence type="ECO:0000313" key="6">
    <source>
        <dbReference type="EMBL" id="KZZ97966.1"/>
    </source>
</evidence>
<dbReference type="Pfam" id="PF05390">
    <property type="entry name" value="Kre9_KNH1_C"/>
    <property type="match status" value="1"/>
</dbReference>
<accession>A0A168DPC9</accession>
<protein>
    <submittedName>
        <fullName evidence="6">Wiskott-Aldrich syndrome protein family member 2</fullName>
    </submittedName>
</protein>
<dbReference type="Pfam" id="PF10342">
    <property type="entry name" value="Kre9_KNH"/>
    <property type="match status" value="1"/>
</dbReference>
<dbReference type="OrthoDB" id="2432613at2759"/>
<evidence type="ECO:0000259" key="5">
    <source>
        <dbReference type="Pfam" id="PF10342"/>
    </source>
</evidence>
<feature type="domain" description="Yeast cell wall synthesis Kre9/Knh1-like N-terminal" evidence="5">
    <location>
        <begin position="26"/>
        <end position="127"/>
    </location>
</feature>